<dbReference type="AlphaFoldDB" id="A0A2P5EZW0"/>
<proteinExistence type="predicted"/>
<dbReference type="EMBL" id="JXTC01000077">
    <property type="protein sequence ID" value="PON91079.1"/>
    <property type="molecule type" value="Genomic_DNA"/>
</dbReference>
<organism evidence="1 2">
    <name type="scientific">Trema orientale</name>
    <name type="common">Charcoal tree</name>
    <name type="synonym">Celtis orientalis</name>
    <dbReference type="NCBI Taxonomy" id="63057"/>
    <lineage>
        <taxon>Eukaryota</taxon>
        <taxon>Viridiplantae</taxon>
        <taxon>Streptophyta</taxon>
        <taxon>Embryophyta</taxon>
        <taxon>Tracheophyta</taxon>
        <taxon>Spermatophyta</taxon>
        <taxon>Magnoliopsida</taxon>
        <taxon>eudicotyledons</taxon>
        <taxon>Gunneridae</taxon>
        <taxon>Pentapetalae</taxon>
        <taxon>rosids</taxon>
        <taxon>fabids</taxon>
        <taxon>Rosales</taxon>
        <taxon>Cannabaceae</taxon>
        <taxon>Trema</taxon>
    </lineage>
</organism>
<feature type="non-terminal residue" evidence="1">
    <location>
        <position position="1"/>
    </location>
</feature>
<accession>A0A2P5EZW0</accession>
<dbReference type="InParanoid" id="A0A2P5EZW0"/>
<sequence length="79" mass="8822">PIIKHSLFSFRYAFSPDLQYCSVPSCSRRPVCFPLLVNALFLSPQCSNFVLKQLGADVAYFLGTNCPPVCVIGRNCDIY</sequence>
<name>A0A2P5EZW0_TREOI</name>
<evidence type="ECO:0000313" key="2">
    <source>
        <dbReference type="Proteomes" id="UP000237000"/>
    </source>
</evidence>
<comment type="caution">
    <text evidence="1">The sequence shown here is derived from an EMBL/GenBank/DDBJ whole genome shotgun (WGS) entry which is preliminary data.</text>
</comment>
<protein>
    <submittedName>
        <fullName evidence="1">Uncharacterized protein</fullName>
    </submittedName>
</protein>
<evidence type="ECO:0000313" key="1">
    <source>
        <dbReference type="EMBL" id="PON91079.1"/>
    </source>
</evidence>
<dbReference type="Proteomes" id="UP000237000">
    <property type="component" value="Unassembled WGS sequence"/>
</dbReference>
<keyword evidence="2" id="KW-1185">Reference proteome</keyword>
<reference evidence="2" key="1">
    <citation type="submission" date="2016-06" db="EMBL/GenBank/DDBJ databases">
        <title>Parallel loss of symbiosis genes in relatives of nitrogen-fixing non-legume Parasponia.</title>
        <authorList>
            <person name="Van Velzen R."/>
            <person name="Holmer R."/>
            <person name="Bu F."/>
            <person name="Rutten L."/>
            <person name="Van Zeijl A."/>
            <person name="Liu W."/>
            <person name="Santuari L."/>
            <person name="Cao Q."/>
            <person name="Sharma T."/>
            <person name="Shen D."/>
            <person name="Roswanjaya Y."/>
            <person name="Wardhani T."/>
            <person name="Kalhor M.S."/>
            <person name="Jansen J."/>
            <person name="Van den Hoogen J."/>
            <person name="Gungor B."/>
            <person name="Hartog M."/>
            <person name="Hontelez J."/>
            <person name="Verver J."/>
            <person name="Yang W.-C."/>
            <person name="Schijlen E."/>
            <person name="Repin R."/>
            <person name="Schilthuizen M."/>
            <person name="Schranz E."/>
            <person name="Heidstra R."/>
            <person name="Miyata K."/>
            <person name="Fedorova E."/>
            <person name="Kohlen W."/>
            <person name="Bisseling T."/>
            <person name="Smit S."/>
            <person name="Geurts R."/>
        </authorList>
    </citation>
    <scope>NUCLEOTIDE SEQUENCE [LARGE SCALE GENOMIC DNA]</scope>
    <source>
        <strain evidence="2">cv. RG33-2</strain>
    </source>
</reference>
<gene>
    <name evidence="1" type="ORF">TorRG33x02_131100</name>
</gene>
<dbReference type="OrthoDB" id="10339399at2759"/>